<comment type="caution">
    <text evidence="1">The sequence shown here is derived from an EMBL/GenBank/DDBJ whole genome shotgun (WGS) entry which is preliminary data.</text>
</comment>
<dbReference type="EMBL" id="JAFEKC020000008">
    <property type="protein sequence ID" value="KAK0513132.1"/>
    <property type="molecule type" value="Genomic_DNA"/>
</dbReference>
<evidence type="ECO:0000313" key="1">
    <source>
        <dbReference type="EMBL" id="KAK0513132.1"/>
    </source>
</evidence>
<name>A0AA39V2C0_9LECA</name>
<protein>
    <submittedName>
        <fullName evidence="1">Uncharacterized protein</fullName>
    </submittedName>
</protein>
<gene>
    <name evidence="1" type="ORF">JMJ35_004118</name>
</gene>
<evidence type="ECO:0000313" key="2">
    <source>
        <dbReference type="Proteomes" id="UP001166286"/>
    </source>
</evidence>
<accession>A0AA39V2C0</accession>
<dbReference type="Proteomes" id="UP001166286">
    <property type="component" value="Unassembled WGS sequence"/>
</dbReference>
<keyword evidence="2" id="KW-1185">Reference proteome</keyword>
<sequence>MILTVIAEDGDLIVEVVQYSEDTWNANSNPVSEEIAQFRVDRNVLIKASQPLLKMLLDPKWKEANQSVLSLNEGRVVSTEIWLRVIHKATINVIVPFREIWHLVAAIDYYDLDITKFNPWFAAWYSECNTQLLKPRELLFPTWRFDHAKGFARWTRYLAYEEKGHITEANPAKLWSYHLPGRIIQQLNAAKGRLRTVLHRGLFRPCEHLFSANCKCRKETLYDYQKHLVDIDVWPLETVFQRTPMNEILDRLEKFNFEAKLSACGACRRDYKSPVEETVEFVRYYFDGLCLDCLNRSKPKLKDPDMDYWRHHTLKEHEWITGCRFRHKQPTWYFSFMGRKEDRDRFMGRRRRDSDSD</sequence>
<dbReference type="AlphaFoldDB" id="A0AA39V2C0"/>
<proteinExistence type="predicted"/>
<reference evidence="1" key="1">
    <citation type="submission" date="2023-03" db="EMBL/GenBank/DDBJ databases">
        <title>Complete genome of Cladonia borealis.</title>
        <authorList>
            <person name="Park H."/>
        </authorList>
    </citation>
    <scope>NUCLEOTIDE SEQUENCE</scope>
    <source>
        <strain evidence="1">ANT050790</strain>
    </source>
</reference>
<organism evidence="1 2">
    <name type="scientific">Cladonia borealis</name>
    <dbReference type="NCBI Taxonomy" id="184061"/>
    <lineage>
        <taxon>Eukaryota</taxon>
        <taxon>Fungi</taxon>
        <taxon>Dikarya</taxon>
        <taxon>Ascomycota</taxon>
        <taxon>Pezizomycotina</taxon>
        <taxon>Lecanoromycetes</taxon>
        <taxon>OSLEUM clade</taxon>
        <taxon>Lecanoromycetidae</taxon>
        <taxon>Lecanorales</taxon>
        <taxon>Lecanorineae</taxon>
        <taxon>Cladoniaceae</taxon>
        <taxon>Cladonia</taxon>
    </lineage>
</organism>